<protein>
    <submittedName>
        <fullName evidence="2">Uncharacterized protein</fullName>
    </submittedName>
</protein>
<name>A0AAW0TTQ6_SCYPA</name>
<organism evidence="2 3">
    <name type="scientific">Scylla paramamosain</name>
    <name type="common">Mud crab</name>
    <dbReference type="NCBI Taxonomy" id="85552"/>
    <lineage>
        <taxon>Eukaryota</taxon>
        <taxon>Metazoa</taxon>
        <taxon>Ecdysozoa</taxon>
        <taxon>Arthropoda</taxon>
        <taxon>Crustacea</taxon>
        <taxon>Multicrustacea</taxon>
        <taxon>Malacostraca</taxon>
        <taxon>Eumalacostraca</taxon>
        <taxon>Eucarida</taxon>
        <taxon>Decapoda</taxon>
        <taxon>Pleocyemata</taxon>
        <taxon>Brachyura</taxon>
        <taxon>Eubrachyura</taxon>
        <taxon>Portunoidea</taxon>
        <taxon>Portunidae</taxon>
        <taxon>Portuninae</taxon>
        <taxon>Scylla</taxon>
    </lineage>
</organism>
<accession>A0AAW0TTQ6</accession>
<evidence type="ECO:0000313" key="3">
    <source>
        <dbReference type="Proteomes" id="UP001487740"/>
    </source>
</evidence>
<keyword evidence="3" id="KW-1185">Reference proteome</keyword>
<gene>
    <name evidence="2" type="ORF">O3P69_010439</name>
</gene>
<dbReference type="Proteomes" id="UP001487740">
    <property type="component" value="Unassembled WGS sequence"/>
</dbReference>
<evidence type="ECO:0000256" key="1">
    <source>
        <dbReference type="SAM" id="MobiDB-lite"/>
    </source>
</evidence>
<dbReference type="EMBL" id="JARAKH010000025">
    <property type="protein sequence ID" value="KAK8390729.1"/>
    <property type="molecule type" value="Genomic_DNA"/>
</dbReference>
<dbReference type="AlphaFoldDB" id="A0AAW0TTQ6"/>
<comment type="caution">
    <text evidence="2">The sequence shown here is derived from an EMBL/GenBank/DDBJ whole genome shotgun (WGS) entry which is preliminary data.</text>
</comment>
<evidence type="ECO:0000313" key="2">
    <source>
        <dbReference type="EMBL" id="KAK8390729.1"/>
    </source>
</evidence>
<reference evidence="2 3" key="1">
    <citation type="submission" date="2023-03" db="EMBL/GenBank/DDBJ databases">
        <title>High-quality genome of Scylla paramamosain provides insights in environmental adaptation.</title>
        <authorList>
            <person name="Zhang L."/>
        </authorList>
    </citation>
    <scope>NUCLEOTIDE SEQUENCE [LARGE SCALE GENOMIC DNA]</scope>
    <source>
        <strain evidence="2">LZ_2023a</strain>
        <tissue evidence="2">Muscle</tissue>
    </source>
</reference>
<proteinExistence type="predicted"/>
<feature type="region of interest" description="Disordered" evidence="1">
    <location>
        <begin position="51"/>
        <end position="91"/>
    </location>
</feature>
<sequence length="325" mass="36236">MFGVTNSCLQFRQGGSIKLEEINVTPLSLPHRLALHAPPLVPRRAIELSLHTPGQRHEELGRKTSQSPGLSERQAQRKRQGSGRQVVVKEPREAPSLCHLARLHSAREHSWRLAAITAPERHHHHRLGRVGYVQEGDLRPRRLTTSALSAVPPVWLCSPRLAHASASTSVLGVVPQNEENTQGVSVPALSSAAVTGHLPITPSRRALQDDEWAHQVKTQALRVSFHHFLLPRLNNTASAVTRHRPQGGRRHLHITQKPHRADCQESLVEYNLHYVTCHSCRAPEPRQPSSCALPRFSFSQHVHAPNLLLFMVRMPEHCGLVHSAS</sequence>